<keyword evidence="4" id="KW-0411">Iron-sulfur</keyword>
<dbReference type="SUPFAM" id="SSF102114">
    <property type="entry name" value="Radical SAM enzymes"/>
    <property type="match status" value="1"/>
</dbReference>
<dbReference type="GO" id="GO:0046872">
    <property type="term" value="F:metal ion binding"/>
    <property type="evidence" value="ECO:0007669"/>
    <property type="project" value="UniProtKB-KW"/>
</dbReference>
<evidence type="ECO:0000256" key="3">
    <source>
        <dbReference type="ARBA" id="ARBA00023004"/>
    </source>
</evidence>
<protein>
    <submittedName>
        <fullName evidence="6">Radical SAM additional 4Fe4S-binding SPASM domain protein</fullName>
    </submittedName>
</protein>
<gene>
    <name evidence="6" type="ORF">U732_385</name>
</gene>
<evidence type="ECO:0000259" key="5">
    <source>
        <dbReference type="PROSITE" id="PS51918"/>
    </source>
</evidence>
<reference evidence="6 7" key="1">
    <citation type="journal article" date="2015" name="Infect. Genet. Evol.">
        <title>Genomic sequences of six botulinum neurotoxin-producing strains representing three clostridial species illustrate the mobility and diversity of botulinum neurotoxin genes.</title>
        <authorList>
            <person name="Smith T.J."/>
            <person name="Hill K.K."/>
            <person name="Xie G."/>
            <person name="Foley B.T."/>
            <person name="Williamson C.H."/>
            <person name="Foster J.T."/>
            <person name="Johnson S.L."/>
            <person name="Chertkov O."/>
            <person name="Teshima H."/>
            <person name="Gibbons H.S."/>
            <person name="Johnsky L.A."/>
            <person name="Karavis M.A."/>
            <person name="Smith L.A."/>
        </authorList>
    </citation>
    <scope>NUCLEOTIDE SEQUENCE [LARGE SCALE GENOMIC DNA]</scope>
    <source>
        <strain evidence="6 7">CDC 2741</strain>
    </source>
</reference>
<dbReference type="GO" id="GO:0051536">
    <property type="term" value="F:iron-sulfur cluster binding"/>
    <property type="evidence" value="ECO:0007669"/>
    <property type="project" value="UniProtKB-KW"/>
</dbReference>
<dbReference type="STRING" id="29341.RSJ17_04725"/>
<proteinExistence type="predicted"/>
<comment type="caution">
    <text evidence="6">The sequence shown here is derived from an EMBL/GenBank/DDBJ whole genome shotgun (WGS) entry which is preliminary data.</text>
</comment>
<evidence type="ECO:0000256" key="2">
    <source>
        <dbReference type="ARBA" id="ARBA00022723"/>
    </source>
</evidence>
<keyword evidence="7" id="KW-1185">Reference proteome</keyword>
<evidence type="ECO:0000256" key="1">
    <source>
        <dbReference type="ARBA" id="ARBA00022691"/>
    </source>
</evidence>
<dbReference type="Pfam" id="PF13186">
    <property type="entry name" value="SPASM"/>
    <property type="match status" value="1"/>
</dbReference>
<dbReference type="AlphaFoldDB" id="A0A0C1TVA3"/>
<dbReference type="InterPro" id="IPR013785">
    <property type="entry name" value="Aldolase_TIM"/>
</dbReference>
<dbReference type="CDD" id="cd21123">
    <property type="entry name" value="SPASM_MftC-like"/>
    <property type="match status" value="1"/>
</dbReference>
<dbReference type="GO" id="GO:0003824">
    <property type="term" value="F:catalytic activity"/>
    <property type="evidence" value="ECO:0007669"/>
    <property type="project" value="InterPro"/>
</dbReference>
<accession>A0A0C1TVA3</accession>
<organism evidence="6 7">
    <name type="scientific">Clostridium argentinense CDC 2741</name>
    <dbReference type="NCBI Taxonomy" id="1418104"/>
    <lineage>
        <taxon>Bacteria</taxon>
        <taxon>Bacillati</taxon>
        <taxon>Bacillota</taxon>
        <taxon>Clostridia</taxon>
        <taxon>Eubacteriales</taxon>
        <taxon>Clostridiaceae</taxon>
        <taxon>Clostridium</taxon>
    </lineage>
</organism>
<dbReference type="InterPro" id="IPR007197">
    <property type="entry name" value="rSAM"/>
</dbReference>
<dbReference type="PANTHER" id="PTHR11228:SF7">
    <property type="entry name" value="PQQA PEPTIDE CYCLASE"/>
    <property type="match status" value="1"/>
</dbReference>
<dbReference type="CDD" id="cd01335">
    <property type="entry name" value="Radical_SAM"/>
    <property type="match status" value="1"/>
</dbReference>
<name>A0A0C1TVA3_9CLOT</name>
<feature type="domain" description="Radical SAM core" evidence="5">
    <location>
        <begin position="1"/>
        <end position="165"/>
    </location>
</feature>
<evidence type="ECO:0000256" key="4">
    <source>
        <dbReference type="ARBA" id="ARBA00023014"/>
    </source>
</evidence>
<dbReference type="Gene3D" id="3.20.20.70">
    <property type="entry name" value="Aldolase class I"/>
    <property type="match status" value="1"/>
</dbReference>
<keyword evidence="3" id="KW-0408">Iron</keyword>
<keyword evidence="2" id="KW-0479">Metal-binding</keyword>
<evidence type="ECO:0000313" key="6">
    <source>
        <dbReference type="EMBL" id="KIE44659.1"/>
    </source>
</evidence>
<dbReference type="InterPro" id="IPR050377">
    <property type="entry name" value="Radical_SAM_PqqE_MftC-like"/>
</dbReference>
<dbReference type="PROSITE" id="PS51918">
    <property type="entry name" value="RADICAL_SAM"/>
    <property type="match status" value="1"/>
</dbReference>
<sequence length="276" mass="31357">MYIGISGGEPLLRNDLIEILKYGKSLGFDISMVTNGHLLNDELINEFINLKLSHITISFHSLNDLIYKKLFGKTEININEKLKNIKKLIDNNVNIGIAVTVTKYNIEELSHIHEYFESIGVDSNQIAFNSLLPGKININKIKPSLAQEQMIIKEYPNILNNFTNKHTTNRSFLCSAGRSTVCITYNGDVYPCSFLNVPVGNILEDSFKDIWKNSKALKIIRSFSKEKFNKCFSCEYNSSCNMCLAKNIEDTNNIFNPSTETCEKTISKHLIVDKIK</sequence>
<evidence type="ECO:0000313" key="7">
    <source>
        <dbReference type="Proteomes" id="UP000031366"/>
    </source>
</evidence>
<dbReference type="InterPro" id="IPR058240">
    <property type="entry name" value="rSAM_sf"/>
</dbReference>
<dbReference type="Pfam" id="PF04055">
    <property type="entry name" value="Radical_SAM"/>
    <property type="match status" value="1"/>
</dbReference>
<dbReference type="InterPro" id="IPR023885">
    <property type="entry name" value="4Fe4S-binding_SPASM_dom"/>
</dbReference>
<dbReference type="PANTHER" id="PTHR11228">
    <property type="entry name" value="RADICAL SAM DOMAIN PROTEIN"/>
    <property type="match status" value="1"/>
</dbReference>
<keyword evidence="1" id="KW-0949">S-adenosyl-L-methionine</keyword>
<dbReference type="Proteomes" id="UP000031366">
    <property type="component" value="Unassembled WGS sequence"/>
</dbReference>
<dbReference type="OrthoDB" id="9808591at2"/>
<dbReference type="NCBIfam" id="TIGR04085">
    <property type="entry name" value="rSAM_more_4Fe4S"/>
    <property type="match status" value="1"/>
</dbReference>
<dbReference type="EMBL" id="AYSO01000020">
    <property type="protein sequence ID" value="KIE44659.1"/>
    <property type="molecule type" value="Genomic_DNA"/>
</dbReference>